<organism evidence="8 9">
    <name type="scientific">Dactylonectria macrodidyma</name>
    <dbReference type="NCBI Taxonomy" id="307937"/>
    <lineage>
        <taxon>Eukaryota</taxon>
        <taxon>Fungi</taxon>
        <taxon>Dikarya</taxon>
        <taxon>Ascomycota</taxon>
        <taxon>Pezizomycotina</taxon>
        <taxon>Sordariomycetes</taxon>
        <taxon>Hypocreomycetidae</taxon>
        <taxon>Hypocreales</taxon>
        <taxon>Nectriaceae</taxon>
        <taxon>Dactylonectria</taxon>
    </lineage>
</organism>
<dbReference type="InterPro" id="IPR036388">
    <property type="entry name" value="WH-like_DNA-bd_sf"/>
</dbReference>
<keyword evidence="2 5" id="KW-0238">DNA-binding</keyword>
<sequence length="604" mass="64923">MDPPFPDGEQPSRSTSGLVPGPGQQQSSRAAELATIHAYSTPSPAAQDQSPHLSDAGLLPPTSVLYEHDQYPRSTHSPAGYPYMTSNPQYLPISHHRTWLSPPPGPEEFDEYPYNRSPACGSSDTAYNPSPVSPSSWPSPLHPFPQLLDQYPSKPQPDSIRSIQICTPTSSDNFTLRASQAPTPYSGNLNSCLGGGVDVDGLPRFNSPGKLQDFWPGALACTPSPGELPAGTAAFMPVTNQDVAALGRPEDLTSPDVIHDAMTGVIPGMKEANEQTSGSGKGEEPYAQLIHRAFKSRPNYSMTLQEIYSWFRENTDKAKSQNKGWQNSIRHNLSMNAAFTKREPKKPMQGAIIAGNHATSPAGRDAKRSTEWVLADWAIKNGVQSTTRYRKGTATRTRGHRNKTGHAFQNGHQQGGHQISTKAISGRKGGNAASRAKMRSRQNGHHAPISSAATVQMGLPMTLPMRPAMPRGMFPYGGDDMLNPPQGTPPHMVIKQEPTYSSLTPEANAADSFPLMLPEPILAHQDISANPGAAYGLASGSQGPMYNVTTPSPCDFPFNFNDISGMYQGEYSQSNGQHTVGGANGGLFGPMTGDTPYPWSNDAP</sequence>
<gene>
    <name evidence="8" type="ORF">EDB81DRAFT_880774</name>
</gene>
<dbReference type="AlphaFoldDB" id="A0A9P9F9V9"/>
<comment type="caution">
    <text evidence="8">The sequence shown here is derived from an EMBL/GenBank/DDBJ whole genome shotgun (WGS) entry which is preliminary data.</text>
</comment>
<dbReference type="PROSITE" id="PS50039">
    <property type="entry name" value="FORK_HEAD_3"/>
    <property type="match status" value="1"/>
</dbReference>
<reference evidence="8" key="1">
    <citation type="journal article" date="2021" name="Nat. Commun.">
        <title>Genetic determinants of endophytism in the Arabidopsis root mycobiome.</title>
        <authorList>
            <person name="Mesny F."/>
            <person name="Miyauchi S."/>
            <person name="Thiergart T."/>
            <person name="Pickel B."/>
            <person name="Atanasova L."/>
            <person name="Karlsson M."/>
            <person name="Huettel B."/>
            <person name="Barry K.W."/>
            <person name="Haridas S."/>
            <person name="Chen C."/>
            <person name="Bauer D."/>
            <person name="Andreopoulos W."/>
            <person name="Pangilinan J."/>
            <person name="LaButti K."/>
            <person name="Riley R."/>
            <person name="Lipzen A."/>
            <person name="Clum A."/>
            <person name="Drula E."/>
            <person name="Henrissat B."/>
            <person name="Kohler A."/>
            <person name="Grigoriev I.V."/>
            <person name="Martin F.M."/>
            <person name="Hacquard S."/>
        </authorList>
    </citation>
    <scope>NUCLEOTIDE SEQUENCE</scope>
    <source>
        <strain evidence="8">MPI-CAGE-AT-0147</strain>
    </source>
</reference>
<dbReference type="PROSITE" id="PS00658">
    <property type="entry name" value="FORK_HEAD_2"/>
    <property type="match status" value="1"/>
</dbReference>
<evidence type="ECO:0000256" key="5">
    <source>
        <dbReference type="PROSITE-ProRule" id="PRU00089"/>
    </source>
</evidence>
<dbReference type="InterPro" id="IPR045912">
    <property type="entry name" value="FOXJ2/3-like"/>
</dbReference>
<dbReference type="Proteomes" id="UP000738349">
    <property type="component" value="Unassembled WGS sequence"/>
</dbReference>
<dbReference type="Gene3D" id="1.10.10.10">
    <property type="entry name" value="Winged helix-like DNA-binding domain superfamily/Winged helix DNA-binding domain"/>
    <property type="match status" value="1"/>
</dbReference>
<accession>A0A9P9F9V9</accession>
<dbReference type="OrthoDB" id="5954824at2759"/>
<keyword evidence="9" id="KW-1185">Reference proteome</keyword>
<feature type="domain" description="Fork-head" evidence="7">
    <location>
        <begin position="281"/>
        <end position="393"/>
    </location>
</feature>
<dbReference type="GO" id="GO:0000978">
    <property type="term" value="F:RNA polymerase II cis-regulatory region sequence-specific DNA binding"/>
    <property type="evidence" value="ECO:0007669"/>
    <property type="project" value="TreeGrafter"/>
</dbReference>
<dbReference type="Pfam" id="PF00250">
    <property type="entry name" value="Forkhead"/>
    <property type="match status" value="1"/>
</dbReference>
<feature type="compositionally biased region" description="Basic residues" evidence="6">
    <location>
        <begin position="389"/>
        <end position="404"/>
    </location>
</feature>
<dbReference type="SUPFAM" id="SSF46785">
    <property type="entry name" value="Winged helix' DNA-binding domain"/>
    <property type="match status" value="1"/>
</dbReference>
<evidence type="ECO:0000256" key="4">
    <source>
        <dbReference type="ARBA" id="ARBA00023242"/>
    </source>
</evidence>
<evidence type="ECO:0000256" key="1">
    <source>
        <dbReference type="ARBA" id="ARBA00023015"/>
    </source>
</evidence>
<dbReference type="GO" id="GO:0000981">
    <property type="term" value="F:DNA-binding transcription factor activity, RNA polymerase II-specific"/>
    <property type="evidence" value="ECO:0007669"/>
    <property type="project" value="TreeGrafter"/>
</dbReference>
<dbReference type="InterPro" id="IPR030456">
    <property type="entry name" value="TF_fork_head_CS_2"/>
</dbReference>
<protein>
    <recommendedName>
        <fullName evidence="7">Fork-head domain-containing protein</fullName>
    </recommendedName>
</protein>
<evidence type="ECO:0000256" key="3">
    <source>
        <dbReference type="ARBA" id="ARBA00023163"/>
    </source>
</evidence>
<feature type="region of interest" description="Disordered" evidence="6">
    <location>
        <begin position="389"/>
        <end position="447"/>
    </location>
</feature>
<feature type="compositionally biased region" description="Polar residues" evidence="6">
    <location>
        <begin position="38"/>
        <end position="52"/>
    </location>
</feature>
<proteinExistence type="predicted"/>
<comment type="subcellular location">
    <subcellularLocation>
        <location evidence="5">Nucleus</location>
    </subcellularLocation>
</comment>
<dbReference type="EMBL" id="JAGMUV010000005">
    <property type="protein sequence ID" value="KAH7156457.1"/>
    <property type="molecule type" value="Genomic_DNA"/>
</dbReference>
<feature type="compositionally biased region" description="Low complexity" evidence="6">
    <location>
        <begin position="129"/>
        <end position="139"/>
    </location>
</feature>
<feature type="DNA-binding region" description="Fork-head" evidence="5">
    <location>
        <begin position="281"/>
        <end position="393"/>
    </location>
</feature>
<dbReference type="SMART" id="SM00339">
    <property type="entry name" value="FH"/>
    <property type="match status" value="1"/>
</dbReference>
<keyword evidence="3" id="KW-0804">Transcription</keyword>
<keyword evidence="4 5" id="KW-0539">Nucleus</keyword>
<feature type="region of interest" description="Disordered" evidence="6">
    <location>
        <begin position="95"/>
        <end position="143"/>
    </location>
</feature>
<feature type="compositionally biased region" description="Polar residues" evidence="6">
    <location>
        <begin position="11"/>
        <end position="29"/>
    </location>
</feature>
<name>A0A9P9F9V9_9HYPO</name>
<evidence type="ECO:0000313" key="9">
    <source>
        <dbReference type="Proteomes" id="UP000738349"/>
    </source>
</evidence>
<evidence type="ECO:0000313" key="8">
    <source>
        <dbReference type="EMBL" id="KAH7156457.1"/>
    </source>
</evidence>
<feature type="compositionally biased region" description="Polar residues" evidence="6">
    <location>
        <begin position="410"/>
        <end position="423"/>
    </location>
</feature>
<evidence type="ECO:0000256" key="2">
    <source>
        <dbReference type="ARBA" id="ARBA00023125"/>
    </source>
</evidence>
<dbReference type="PANTHER" id="PTHR46078:SF2">
    <property type="entry name" value="FORK-HEAD DOMAIN-CONTAINING PROTEIN"/>
    <property type="match status" value="1"/>
</dbReference>
<evidence type="ECO:0000259" key="7">
    <source>
        <dbReference type="PROSITE" id="PS50039"/>
    </source>
</evidence>
<dbReference type="InterPro" id="IPR001766">
    <property type="entry name" value="Fork_head_dom"/>
</dbReference>
<dbReference type="GO" id="GO:0005634">
    <property type="term" value="C:nucleus"/>
    <property type="evidence" value="ECO:0007669"/>
    <property type="project" value="UniProtKB-SubCell"/>
</dbReference>
<evidence type="ECO:0000256" key="6">
    <source>
        <dbReference type="SAM" id="MobiDB-lite"/>
    </source>
</evidence>
<dbReference type="InterPro" id="IPR036390">
    <property type="entry name" value="WH_DNA-bd_sf"/>
</dbReference>
<keyword evidence="1" id="KW-0805">Transcription regulation</keyword>
<feature type="region of interest" description="Disordered" evidence="6">
    <location>
        <begin position="1"/>
        <end position="83"/>
    </location>
</feature>
<dbReference type="PANTHER" id="PTHR46078">
    <property type="entry name" value="FORKHEAD BOX PROTEIN J2 FAMILY MEMBER"/>
    <property type="match status" value="1"/>
</dbReference>